<evidence type="ECO:0000256" key="8">
    <source>
        <dbReference type="ARBA" id="ARBA00023136"/>
    </source>
</evidence>
<name>A0A381QYX2_9ZZZZ</name>
<comment type="subcellular location">
    <subcellularLocation>
        <location evidence="1">Cell membrane</location>
        <topology evidence="1">Single-pass membrane protein</topology>
    </subcellularLocation>
</comment>
<evidence type="ECO:0000256" key="9">
    <source>
        <dbReference type="SAM" id="MobiDB-lite"/>
    </source>
</evidence>
<keyword evidence="6" id="KW-1133">Transmembrane helix</keyword>
<gene>
    <name evidence="10" type="ORF">METZ01_LOCUS35711</name>
</gene>
<keyword evidence="7" id="KW-0811">Translocation</keyword>
<feature type="compositionally biased region" description="Acidic residues" evidence="9">
    <location>
        <begin position="88"/>
        <end position="100"/>
    </location>
</feature>
<proteinExistence type="predicted"/>
<evidence type="ECO:0000256" key="7">
    <source>
        <dbReference type="ARBA" id="ARBA00023010"/>
    </source>
</evidence>
<keyword evidence="2" id="KW-0813">Transport</keyword>
<protein>
    <recommendedName>
        <fullName evidence="11">Preprotein translocase subunit YajC</fullName>
    </recommendedName>
</protein>
<dbReference type="GO" id="GO:0015031">
    <property type="term" value="P:protein transport"/>
    <property type="evidence" value="ECO:0007669"/>
    <property type="project" value="UniProtKB-KW"/>
</dbReference>
<evidence type="ECO:0000313" key="10">
    <source>
        <dbReference type="EMBL" id="SUZ82857.1"/>
    </source>
</evidence>
<evidence type="ECO:0000256" key="5">
    <source>
        <dbReference type="ARBA" id="ARBA00022927"/>
    </source>
</evidence>
<dbReference type="InterPro" id="IPR003849">
    <property type="entry name" value="Preprotein_translocase_YajC"/>
</dbReference>
<evidence type="ECO:0000256" key="4">
    <source>
        <dbReference type="ARBA" id="ARBA00022692"/>
    </source>
</evidence>
<evidence type="ECO:0000256" key="2">
    <source>
        <dbReference type="ARBA" id="ARBA00022448"/>
    </source>
</evidence>
<dbReference type="Pfam" id="PF02699">
    <property type="entry name" value="YajC"/>
    <property type="match status" value="1"/>
</dbReference>
<keyword evidence="3" id="KW-1003">Cell membrane</keyword>
<dbReference type="PANTHER" id="PTHR33909">
    <property type="entry name" value="SEC TRANSLOCON ACCESSORY COMPLEX SUBUNIT YAJC"/>
    <property type="match status" value="1"/>
</dbReference>
<dbReference type="NCBIfam" id="TIGR00739">
    <property type="entry name" value="yajC"/>
    <property type="match status" value="1"/>
</dbReference>
<dbReference type="AlphaFoldDB" id="A0A381QYX2"/>
<keyword evidence="5" id="KW-0653">Protein transport</keyword>
<dbReference type="PRINTS" id="PR01853">
    <property type="entry name" value="YAJCTRNLCASE"/>
</dbReference>
<dbReference type="GO" id="GO:0005886">
    <property type="term" value="C:plasma membrane"/>
    <property type="evidence" value="ECO:0007669"/>
    <property type="project" value="UniProtKB-SubCell"/>
</dbReference>
<organism evidence="10">
    <name type="scientific">marine metagenome</name>
    <dbReference type="NCBI Taxonomy" id="408172"/>
    <lineage>
        <taxon>unclassified sequences</taxon>
        <taxon>metagenomes</taxon>
        <taxon>ecological metagenomes</taxon>
    </lineage>
</organism>
<evidence type="ECO:0008006" key="11">
    <source>
        <dbReference type="Google" id="ProtNLM"/>
    </source>
</evidence>
<dbReference type="EMBL" id="UINC01001526">
    <property type="protein sequence ID" value="SUZ82857.1"/>
    <property type="molecule type" value="Genomic_DNA"/>
</dbReference>
<evidence type="ECO:0000256" key="3">
    <source>
        <dbReference type="ARBA" id="ARBA00022475"/>
    </source>
</evidence>
<reference evidence="10" key="1">
    <citation type="submission" date="2018-05" db="EMBL/GenBank/DDBJ databases">
        <authorList>
            <person name="Lanie J.A."/>
            <person name="Ng W.-L."/>
            <person name="Kazmierczak K.M."/>
            <person name="Andrzejewski T.M."/>
            <person name="Davidsen T.M."/>
            <person name="Wayne K.J."/>
            <person name="Tettelin H."/>
            <person name="Glass J.I."/>
            <person name="Rusch D."/>
            <person name="Podicherti R."/>
            <person name="Tsui H.-C.T."/>
            <person name="Winkler M.E."/>
        </authorList>
    </citation>
    <scope>NUCLEOTIDE SEQUENCE</scope>
</reference>
<dbReference type="SMART" id="SM01323">
    <property type="entry name" value="YajC"/>
    <property type="match status" value="1"/>
</dbReference>
<feature type="region of interest" description="Disordered" evidence="9">
    <location>
        <begin position="80"/>
        <end position="100"/>
    </location>
</feature>
<dbReference type="PANTHER" id="PTHR33909:SF1">
    <property type="entry name" value="SEC TRANSLOCON ACCESSORY COMPLEX SUBUNIT YAJC"/>
    <property type="match status" value="1"/>
</dbReference>
<keyword evidence="4" id="KW-0812">Transmembrane</keyword>
<evidence type="ECO:0000256" key="6">
    <source>
        <dbReference type="ARBA" id="ARBA00022989"/>
    </source>
</evidence>
<sequence>MAGFIPLILIFGLMYVLMIRPQQRKAKAQQALVAAIQAGDEVVLNSGIFGVVKEVEDDVLWLEVYQGIELKVLRGAIDRRFNEPGGATDEDTEPTGPIED</sequence>
<accession>A0A381QYX2</accession>
<evidence type="ECO:0000256" key="1">
    <source>
        <dbReference type="ARBA" id="ARBA00004162"/>
    </source>
</evidence>
<keyword evidence="8" id="KW-0472">Membrane</keyword>